<dbReference type="InterPro" id="IPR010982">
    <property type="entry name" value="Lambda_DNA-bd_dom_sf"/>
</dbReference>
<gene>
    <name evidence="5" type="ORF">PFY00_04875</name>
</gene>
<sequence>MARRPTLRDVAREAGVSIATVNRVVGGGSVVREETVKRVTEAAARVGYHGRRLLVRETRDDRPKVRLGFVLHKQKQAFYQNVVRAIEHAAQAHQTANVEAEIVFSPSQAPSDVAAHLAELGQRVDCIAATAVNHHVVTDQVKALAENGVECISLFSDFAQGLRRCYLGMNNLKIGRGAAQMLMTSIKQPGKIALFVGGHRWHGHELRETGFRTQFRETDTRFELLDTLVNLETRQLTYEATLELLDRQPDLRGIYLAGGGMEGAIAALREERPPGKINMVVNELTPESRAALEDGYVSLVIGTPLDTICRRMVAIMAQVSADPDSGPRGQLFLDPRLHLPEFL</sequence>
<keyword evidence="1" id="KW-0805">Transcription regulation</keyword>
<dbReference type="Gene3D" id="3.40.50.2300">
    <property type="match status" value="2"/>
</dbReference>
<name>A0ABT4XQ20_9RHOB</name>
<dbReference type="GO" id="GO:0003677">
    <property type="term" value="F:DNA binding"/>
    <property type="evidence" value="ECO:0007669"/>
    <property type="project" value="UniProtKB-KW"/>
</dbReference>
<dbReference type="PANTHER" id="PTHR30146">
    <property type="entry name" value="LACI-RELATED TRANSCRIPTIONAL REPRESSOR"/>
    <property type="match status" value="1"/>
</dbReference>
<dbReference type="CDD" id="cd01392">
    <property type="entry name" value="HTH_LacI"/>
    <property type="match status" value="1"/>
</dbReference>
<dbReference type="Pfam" id="PF13407">
    <property type="entry name" value="Peripla_BP_4"/>
    <property type="match status" value="1"/>
</dbReference>
<dbReference type="SUPFAM" id="SSF47413">
    <property type="entry name" value="lambda repressor-like DNA-binding domains"/>
    <property type="match status" value="1"/>
</dbReference>
<evidence type="ECO:0000313" key="5">
    <source>
        <dbReference type="EMBL" id="MDA7424049.1"/>
    </source>
</evidence>
<evidence type="ECO:0000256" key="2">
    <source>
        <dbReference type="ARBA" id="ARBA00023125"/>
    </source>
</evidence>
<dbReference type="Pfam" id="PF00356">
    <property type="entry name" value="LacI"/>
    <property type="match status" value="1"/>
</dbReference>
<reference evidence="5 6" key="1">
    <citation type="submission" date="2023-01" db="EMBL/GenBank/DDBJ databases">
        <title>Thalassococcus onchidii sp. nov., isolated from a marine invertebrate from the South China Sea.</title>
        <authorList>
            <person name="Xu S."/>
            <person name="Liu Z."/>
            <person name="Xu Y."/>
        </authorList>
    </citation>
    <scope>NUCLEOTIDE SEQUENCE [LARGE SCALE GENOMIC DNA]</scope>
    <source>
        <strain evidence="5 6">KCTC 32084</strain>
    </source>
</reference>
<feature type="domain" description="HTH lacI-type" evidence="4">
    <location>
        <begin position="5"/>
        <end position="56"/>
    </location>
</feature>
<dbReference type="InterPro" id="IPR025997">
    <property type="entry name" value="SBP_2_dom"/>
</dbReference>
<dbReference type="Proteomes" id="UP001210720">
    <property type="component" value="Unassembled WGS sequence"/>
</dbReference>
<proteinExistence type="predicted"/>
<dbReference type="SUPFAM" id="SSF53822">
    <property type="entry name" value="Periplasmic binding protein-like I"/>
    <property type="match status" value="1"/>
</dbReference>
<dbReference type="PROSITE" id="PS00356">
    <property type="entry name" value="HTH_LACI_1"/>
    <property type="match status" value="1"/>
</dbReference>
<dbReference type="CDD" id="cd06307">
    <property type="entry name" value="PBP1_sugar_binding"/>
    <property type="match status" value="1"/>
</dbReference>
<comment type="caution">
    <text evidence="5">The sequence shown here is derived from an EMBL/GenBank/DDBJ whole genome shotgun (WGS) entry which is preliminary data.</text>
</comment>
<dbReference type="EMBL" id="JAQIOY010000001">
    <property type="protein sequence ID" value="MDA7424049.1"/>
    <property type="molecule type" value="Genomic_DNA"/>
</dbReference>
<evidence type="ECO:0000256" key="3">
    <source>
        <dbReference type="ARBA" id="ARBA00023163"/>
    </source>
</evidence>
<keyword evidence="6" id="KW-1185">Reference proteome</keyword>
<keyword evidence="2 5" id="KW-0238">DNA-binding</keyword>
<protein>
    <submittedName>
        <fullName evidence="5">LacI family DNA-binding transcriptional regulator</fullName>
    </submittedName>
</protein>
<dbReference type="PRINTS" id="PR00036">
    <property type="entry name" value="HTHLACI"/>
</dbReference>
<dbReference type="PROSITE" id="PS50932">
    <property type="entry name" value="HTH_LACI_2"/>
    <property type="match status" value="1"/>
</dbReference>
<evidence type="ECO:0000259" key="4">
    <source>
        <dbReference type="PROSITE" id="PS50932"/>
    </source>
</evidence>
<evidence type="ECO:0000313" key="6">
    <source>
        <dbReference type="Proteomes" id="UP001210720"/>
    </source>
</evidence>
<dbReference type="Gene3D" id="1.10.260.40">
    <property type="entry name" value="lambda repressor-like DNA-binding domains"/>
    <property type="match status" value="1"/>
</dbReference>
<accession>A0ABT4XQ20</accession>
<keyword evidence="3" id="KW-0804">Transcription</keyword>
<dbReference type="InterPro" id="IPR000843">
    <property type="entry name" value="HTH_LacI"/>
</dbReference>
<dbReference type="PANTHER" id="PTHR30146:SF152">
    <property type="entry name" value="TRANSCRIPTIONAL REGULATORY PROTEIN"/>
    <property type="match status" value="1"/>
</dbReference>
<dbReference type="SMART" id="SM00354">
    <property type="entry name" value="HTH_LACI"/>
    <property type="match status" value="1"/>
</dbReference>
<evidence type="ECO:0000256" key="1">
    <source>
        <dbReference type="ARBA" id="ARBA00023015"/>
    </source>
</evidence>
<dbReference type="RefSeq" id="WP_271431377.1">
    <property type="nucleotide sequence ID" value="NZ_JAQIOY010000001.1"/>
</dbReference>
<organism evidence="5 6">
    <name type="scientific">Thalassococcus lentus</name>
    <dbReference type="NCBI Taxonomy" id="1210524"/>
    <lineage>
        <taxon>Bacteria</taxon>
        <taxon>Pseudomonadati</taxon>
        <taxon>Pseudomonadota</taxon>
        <taxon>Alphaproteobacteria</taxon>
        <taxon>Rhodobacterales</taxon>
        <taxon>Roseobacteraceae</taxon>
        <taxon>Thalassococcus</taxon>
    </lineage>
</organism>
<dbReference type="InterPro" id="IPR028082">
    <property type="entry name" value="Peripla_BP_I"/>
</dbReference>